<name>A0A9X2CZF9_9GAMM</name>
<dbReference type="AlphaFoldDB" id="A0A9X2CZF9"/>
<gene>
    <name evidence="2" type="ORF">LOX96_03385</name>
</gene>
<accession>A0A9X2CZF9</accession>
<evidence type="ECO:0000313" key="2">
    <source>
        <dbReference type="EMBL" id="MCL9683127.1"/>
    </source>
</evidence>
<dbReference type="EMBL" id="JAJKBJ010000002">
    <property type="protein sequence ID" value="MCL9683127.1"/>
    <property type="molecule type" value="Genomic_DNA"/>
</dbReference>
<dbReference type="Proteomes" id="UP001139721">
    <property type="component" value="Unassembled WGS sequence"/>
</dbReference>
<sequence>MWLMPISGDPSSRTPRDDGARLKSMAEELKKHLRRLEAPTPRPERLRNNAKTSSARMAQG</sequence>
<feature type="compositionally biased region" description="Polar residues" evidence="1">
    <location>
        <begin position="49"/>
        <end position="60"/>
    </location>
</feature>
<feature type="region of interest" description="Disordered" evidence="1">
    <location>
        <begin position="1"/>
        <end position="60"/>
    </location>
</feature>
<reference evidence="2" key="1">
    <citation type="submission" date="2021-11" db="EMBL/GenBank/DDBJ databases">
        <title>Legionella maioricencis sp. nov., a new species isolated from hot water samples in Mallorca.</title>
        <authorList>
            <person name="Crespi S."/>
            <person name="Drasar V."/>
            <person name="Salva-Serra F."/>
            <person name="Jaen-Luchoro D."/>
            <person name="Pineiro-Iglesias B."/>
            <person name="Aliaga F."/>
            <person name="Fernandez-Juarez V."/>
            <person name="Coll G."/>
            <person name="Moore E.R.B."/>
            <person name="Bennasar-Figueras A."/>
        </authorList>
    </citation>
    <scope>NUCLEOTIDE SEQUENCE</scope>
    <source>
        <strain evidence="2">HCPI-6</strain>
    </source>
</reference>
<feature type="compositionally biased region" description="Basic and acidic residues" evidence="1">
    <location>
        <begin position="14"/>
        <end position="30"/>
    </location>
</feature>
<comment type="caution">
    <text evidence="2">The sequence shown here is derived from an EMBL/GenBank/DDBJ whole genome shotgun (WGS) entry which is preliminary data.</text>
</comment>
<evidence type="ECO:0000313" key="3">
    <source>
        <dbReference type="Proteomes" id="UP001139721"/>
    </source>
</evidence>
<keyword evidence="3" id="KW-1185">Reference proteome</keyword>
<dbReference type="RefSeq" id="WP_250422261.1">
    <property type="nucleotide sequence ID" value="NZ_JAJKBJ010000002.1"/>
</dbReference>
<organism evidence="2 3">
    <name type="scientific">Legionella maioricensis</name>
    <dbReference type="NCBI Taxonomy" id="2896528"/>
    <lineage>
        <taxon>Bacteria</taxon>
        <taxon>Pseudomonadati</taxon>
        <taxon>Pseudomonadota</taxon>
        <taxon>Gammaproteobacteria</taxon>
        <taxon>Legionellales</taxon>
        <taxon>Legionellaceae</taxon>
        <taxon>Legionella</taxon>
    </lineage>
</organism>
<evidence type="ECO:0000256" key="1">
    <source>
        <dbReference type="SAM" id="MobiDB-lite"/>
    </source>
</evidence>
<protein>
    <submittedName>
        <fullName evidence="2">Uncharacterized protein</fullName>
    </submittedName>
</protein>
<proteinExistence type="predicted"/>